<dbReference type="Pfam" id="PF05818">
    <property type="entry name" value="TraT"/>
    <property type="match status" value="1"/>
</dbReference>
<dbReference type="GO" id="GO:0009279">
    <property type="term" value="C:cell outer membrane"/>
    <property type="evidence" value="ECO:0007669"/>
    <property type="project" value="UniProtKB-SubCell"/>
</dbReference>
<keyword evidence="5" id="KW-0449">Lipoprotein</keyword>
<gene>
    <name evidence="6" type="ORF">E4680_04470</name>
</gene>
<keyword evidence="7" id="KW-1185">Reference proteome</keyword>
<dbReference type="Proteomes" id="UP000297890">
    <property type="component" value="Unassembled WGS sequence"/>
</dbReference>
<accession>A0A4Z0FA45</accession>
<evidence type="ECO:0000313" key="6">
    <source>
        <dbReference type="EMBL" id="TFZ83309.1"/>
    </source>
</evidence>
<reference evidence="6 7" key="1">
    <citation type="journal article" date="2019" name="ISME J.">
        <title>Candidatus Macondimonas diazotrophica, a novel gammaproteobacterial genus dominating crude-oil-contaminated coastal sediments.</title>
        <authorList>
            <person name="Karthikeyan S."/>
            <person name="Konstantinidis K."/>
        </authorList>
    </citation>
    <scope>NUCLEOTIDE SEQUENCE [LARGE SCALE GENOMIC DNA]</scope>
    <source>
        <strain evidence="6 7">KTK01</strain>
    </source>
</reference>
<comment type="subcellular location">
    <subcellularLocation>
        <location evidence="1">Cell outer membrane</location>
        <topology evidence="1">Lipid-anchor</topology>
    </subcellularLocation>
</comment>
<comment type="caution">
    <text evidence="6">The sequence shown here is derived from an EMBL/GenBank/DDBJ whole genome shotgun (WGS) entry which is preliminary data.</text>
</comment>
<evidence type="ECO:0000256" key="3">
    <source>
        <dbReference type="ARBA" id="ARBA00023136"/>
    </source>
</evidence>
<sequence length="361" mass="39141">MPAWCVPSLSSQDGRGLKSTARQPLGSLRVQCMIAEPGPATAVNHAMPVENDIIPRVTPGSFRRPQARTPRARWRYSILLIVLALSVAGCTRNAKKDDPSGLTVEGVNLEVRMSSNVFIPPVAPPVPETQRRVYVVGTNTSTIQSANDRLHPLLLQRLAERGYRLTNNPADAHYMLLYNVLYVGKEVRDLSTVTALATGVGGAAVAATVGRRNEVIQNAGIGGLVGTVTGAVTGHYFETNTYELVVDLQIRERQPAVPPPLPPAEAYRLAADRAFRDLNTVLGLSETHIESAPLIDRHTPASPDSWDLYNSQVVGFASKLRLTFKEAEPLLFQAMAREISGIFWDLNRLPGSAAPTTPGRS</sequence>
<proteinExistence type="predicted"/>
<dbReference type="InterPro" id="IPR008874">
    <property type="entry name" value="TraT_complement-R"/>
</dbReference>
<keyword evidence="2" id="KW-0732">Signal</keyword>
<evidence type="ECO:0000256" key="2">
    <source>
        <dbReference type="ARBA" id="ARBA00022729"/>
    </source>
</evidence>
<keyword evidence="3" id="KW-0472">Membrane</keyword>
<protein>
    <submittedName>
        <fullName evidence="6">Uncharacterized protein</fullName>
    </submittedName>
</protein>
<organism evidence="6 7">
    <name type="scientific">Candidatus Macondimonas diazotrophica</name>
    <dbReference type="NCBI Taxonomy" id="2305248"/>
    <lineage>
        <taxon>Bacteria</taxon>
        <taxon>Pseudomonadati</taxon>
        <taxon>Pseudomonadota</taxon>
        <taxon>Gammaproteobacteria</taxon>
        <taxon>Chromatiales</taxon>
        <taxon>Ectothiorhodospiraceae</taxon>
        <taxon>Candidatus Macondimonas</taxon>
    </lineage>
</organism>
<evidence type="ECO:0000256" key="4">
    <source>
        <dbReference type="ARBA" id="ARBA00023139"/>
    </source>
</evidence>
<evidence type="ECO:0000313" key="7">
    <source>
        <dbReference type="Proteomes" id="UP000297890"/>
    </source>
</evidence>
<evidence type="ECO:0000256" key="5">
    <source>
        <dbReference type="ARBA" id="ARBA00023288"/>
    </source>
</evidence>
<dbReference type="OrthoDB" id="9791439at2"/>
<keyword evidence="4" id="KW-0564">Palmitate</keyword>
<dbReference type="AlphaFoldDB" id="A0A4Z0FA45"/>
<dbReference type="EMBL" id="SRIO01000004">
    <property type="protein sequence ID" value="TFZ83309.1"/>
    <property type="molecule type" value="Genomic_DNA"/>
</dbReference>
<evidence type="ECO:0000256" key="1">
    <source>
        <dbReference type="ARBA" id="ARBA00004459"/>
    </source>
</evidence>
<name>A0A4Z0FA45_9GAMM</name>